<dbReference type="EMBL" id="FWZX01000015">
    <property type="protein sequence ID" value="SMF44558.1"/>
    <property type="molecule type" value="Genomic_DNA"/>
</dbReference>
<dbReference type="STRING" id="560819.SAMN05428998_115136"/>
<evidence type="ECO:0000313" key="2">
    <source>
        <dbReference type="EMBL" id="SMF44558.1"/>
    </source>
</evidence>
<proteinExistence type="predicted"/>
<keyword evidence="1" id="KW-0472">Membrane</keyword>
<sequence length="70" mass="7631">MVAFPLLFIYVLCCFGVGYLGRTTRAGFIGVTLISVLFSPLIVLLAVLLLRSTEEVYVRGDAGQPNNSQH</sequence>
<dbReference type="RefSeq" id="WP_085124093.1">
    <property type="nucleotide sequence ID" value="NZ_FWZX01000015.1"/>
</dbReference>
<evidence type="ECO:0000313" key="3">
    <source>
        <dbReference type="Proteomes" id="UP000192917"/>
    </source>
</evidence>
<keyword evidence="1" id="KW-0812">Transmembrane</keyword>
<feature type="transmembrane region" description="Helical" evidence="1">
    <location>
        <begin position="26"/>
        <end position="50"/>
    </location>
</feature>
<gene>
    <name evidence="2" type="ORF">SAMN05428998_115136</name>
</gene>
<dbReference type="AlphaFoldDB" id="A0A1Y6C9W2"/>
<name>A0A1Y6C9W2_9PROT</name>
<keyword evidence="3" id="KW-1185">Reference proteome</keyword>
<dbReference type="Proteomes" id="UP000192917">
    <property type="component" value="Unassembled WGS sequence"/>
</dbReference>
<evidence type="ECO:0000256" key="1">
    <source>
        <dbReference type="SAM" id="Phobius"/>
    </source>
</evidence>
<accession>A0A1Y6C9W2</accession>
<reference evidence="2 3" key="1">
    <citation type="submission" date="2017-04" db="EMBL/GenBank/DDBJ databases">
        <authorList>
            <person name="Afonso C.L."/>
            <person name="Miller P.J."/>
            <person name="Scott M.A."/>
            <person name="Spackman E."/>
            <person name="Goraichik I."/>
            <person name="Dimitrov K.M."/>
            <person name="Suarez D.L."/>
            <person name="Swayne D.E."/>
        </authorList>
    </citation>
    <scope>NUCLEOTIDE SEQUENCE [LARGE SCALE GENOMIC DNA]</scope>
    <source>
        <strain evidence="2 3">USBA 355</strain>
    </source>
</reference>
<organism evidence="2 3">
    <name type="scientific">Tistlia consotensis USBA 355</name>
    <dbReference type="NCBI Taxonomy" id="560819"/>
    <lineage>
        <taxon>Bacteria</taxon>
        <taxon>Pseudomonadati</taxon>
        <taxon>Pseudomonadota</taxon>
        <taxon>Alphaproteobacteria</taxon>
        <taxon>Rhodospirillales</taxon>
        <taxon>Rhodovibrionaceae</taxon>
        <taxon>Tistlia</taxon>
    </lineage>
</organism>
<keyword evidence="1" id="KW-1133">Transmembrane helix</keyword>
<protein>
    <submittedName>
        <fullName evidence="2">Uncharacterized protein</fullName>
    </submittedName>
</protein>